<evidence type="ECO:0000259" key="3">
    <source>
        <dbReference type="PROSITE" id="PS50102"/>
    </source>
</evidence>
<organism evidence="4 5">
    <name type="scientific">Candidozyma auris</name>
    <name type="common">Yeast</name>
    <name type="synonym">Candida auris</name>
    <dbReference type="NCBI Taxonomy" id="498019"/>
    <lineage>
        <taxon>Eukaryota</taxon>
        <taxon>Fungi</taxon>
        <taxon>Dikarya</taxon>
        <taxon>Ascomycota</taxon>
        <taxon>Saccharomycotina</taxon>
        <taxon>Pichiomycetes</taxon>
        <taxon>Metschnikowiaceae</taxon>
        <taxon>Candidozyma</taxon>
    </lineage>
</organism>
<sequence>MDLPQSRRIHIGNISQKLAECKDSLEARLGKFGKVTGSIDLRTKPVNDFYYAFVDMEILDKQFEKLKMSLNGILFMGRKLTISLAKEDYLQRWKKDSGRPETSRAVLAKLANIAASRIERIREANTKYPVNSMSGAMLPSTSSPAPNNSSMGYLCSPHTFNGSSANTKNKAPSHDLIGKLSYGATLKPRGTYAQQYSRTNGRAEVIKGRLRTTPRPASHFIRREQTMRLLINGELKQIKCYKTKLWGVEKKAATELTYKFSDGAWRSGDDHIVERVDKCGVNGAQAARYGVEARHEPTEEVATKDVSSNVLERFFETFDFDKPVAIDEKSDDEDAVTLDSKGRKNVELYDFETKGVVRFEESRKAASQGGESLQEYLLQHERPQTEVYFDEDDEGNELEMDGMGQKYSTEATKKTYDEEHGIEQHEKNKERVTDTKIETETLRSLFEPSKPTNGLFAADSGFKLGLDESDEDIDVEKKQADEEEQRKLAEQIALKQQQQEEEEFEAVRASSKTFGLFWTHFESPFLQTQTQLSKIGHANEKITLPGEENGPSVRDDGHGEEDAYETWFWLMRGEVSRECKRRRRDVLRTLKKRHIRPII</sequence>
<keyword evidence="2" id="KW-0175">Coiled coil</keyword>
<feature type="domain" description="RRM" evidence="3">
    <location>
        <begin position="7"/>
        <end position="87"/>
    </location>
</feature>
<keyword evidence="1" id="KW-0694">RNA-binding</keyword>
<evidence type="ECO:0000256" key="2">
    <source>
        <dbReference type="SAM" id="Coils"/>
    </source>
</evidence>
<dbReference type="VEuPathDB" id="FungiDB:CJJ07_003932"/>
<proteinExistence type="predicted"/>
<dbReference type="SUPFAM" id="SSF54928">
    <property type="entry name" value="RNA-binding domain, RBD"/>
    <property type="match status" value="1"/>
</dbReference>
<evidence type="ECO:0000256" key="1">
    <source>
        <dbReference type="PROSITE-ProRule" id="PRU00176"/>
    </source>
</evidence>
<dbReference type="PROSITE" id="PS50102">
    <property type="entry name" value="RRM"/>
    <property type="match status" value="1"/>
</dbReference>
<protein>
    <recommendedName>
        <fullName evidence="3">RRM domain-containing protein</fullName>
    </recommendedName>
</protein>
<dbReference type="AlphaFoldDB" id="A0A0L0NQ09"/>
<name>A0A0L0NQ09_CANAR</name>
<dbReference type="InterPro" id="IPR012677">
    <property type="entry name" value="Nucleotide-bd_a/b_plait_sf"/>
</dbReference>
<evidence type="ECO:0000313" key="4">
    <source>
        <dbReference type="EMBL" id="KND95760.1"/>
    </source>
</evidence>
<dbReference type="InterPro" id="IPR000504">
    <property type="entry name" value="RRM_dom"/>
</dbReference>
<dbReference type="EMBL" id="LGST01000066">
    <property type="protein sequence ID" value="KND95760.1"/>
    <property type="molecule type" value="Genomic_DNA"/>
</dbReference>
<accession>A0A0L0NQ09</accession>
<dbReference type="VEuPathDB" id="FungiDB:CJI96_0001119"/>
<dbReference type="Proteomes" id="UP000037122">
    <property type="component" value="Unassembled WGS sequence"/>
</dbReference>
<comment type="caution">
    <text evidence="4">The sequence shown here is derived from an EMBL/GenBank/DDBJ whole genome shotgun (WGS) entry which is preliminary data.</text>
</comment>
<dbReference type="VEuPathDB" id="FungiDB:B9J08_000399"/>
<dbReference type="VEuPathDB" id="FungiDB:CJI97_000399"/>
<dbReference type="VEuPathDB" id="FungiDB:CJJ09_002368"/>
<reference evidence="5" key="1">
    <citation type="journal article" date="2015" name="BMC Genomics">
        <title>Draft genome of a commonly misdiagnosed multidrug resistant pathogen Candida auris.</title>
        <authorList>
            <person name="Chatterjee S."/>
            <person name="Alampalli S.V."/>
            <person name="Nageshan R.K."/>
            <person name="Chettiar S.T."/>
            <person name="Joshi S."/>
            <person name="Tatu U.S."/>
        </authorList>
    </citation>
    <scope>NUCLEOTIDE SEQUENCE [LARGE SCALE GENOMIC DNA]</scope>
    <source>
        <strain evidence="5">6684</strain>
    </source>
</reference>
<evidence type="ECO:0000313" key="5">
    <source>
        <dbReference type="Proteomes" id="UP000037122"/>
    </source>
</evidence>
<dbReference type="InterPro" id="IPR035979">
    <property type="entry name" value="RBD_domain_sf"/>
</dbReference>
<gene>
    <name evidence="4" type="ORF">QG37_08091</name>
</gene>
<dbReference type="GO" id="GO:0003723">
    <property type="term" value="F:RNA binding"/>
    <property type="evidence" value="ECO:0007669"/>
    <property type="project" value="UniProtKB-UniRule"/>
</dbReference>
<feature type="coiled-coil region" evidence="2">
    <location>
        <begin position="466"/>
        <end position="500"/>
    </location>
</feature>
<dbReference type="VEuPathDB" id="FungiDB:QG37_08091"/>
<dbReference type="Gene3D" id="3.30.70.330">
    <property type="match status" value="1"/>
</dbReference>